<sequence>MQTSDVGELSARARRLAVPGRRRILGIAGPPGAGKSTLAERLVDGLGRLAVLVPMDGFHLAQAELDRLGRAGRKGAPDTFDAAGYAALLRRLRTPGDQGPVYAPVFDRALEEPIAGAIPVLPDTPLVVTEGNYLLHDDGPWAPVRRLLDEIWFLDLDPDVRVRRLVDRHVRFGKPRPYAERWVAESDETNARLVDRGRDRADLVVRLRPAV</sequence>
<comment type="caution">
    <text evidence="2">The sequence shown here is derived from an EMBL/GenBank/DDBJ whole genome shotgun (WGS) entry which is preliminary data.</text>
</comment>
<proteinExistence type="predicted"/>
<organism evidence="2 3">
    <name type="scientific">Streptomyces sp. 900116325</name>
    <dbReference type="NCBI Taxonomy" id="3154295"/>
    <lineage>
        <taxon>Bacteria</taxon>
        <taxon>Bacillati</taxon>
        <taxon>Actinomycetota</taxon>
        <taxon>Actinomycetes</taxon>
        <taxon>Kitasatosporales</taxon>
        <taxon>Streptomycetaceae</taxon>
        <taxon>Streptomyces</taxon>
    </lineage>
</organism>
<reference evidence="2 3" key="1">
    <citation type="submission" date="2024-06" db="EMBL/GenBank/DDBJ databases">
        <title>The Natural Products Discovery Center: Release of the First 8490 Sequenced Strains for Exploring Actinobacteria Biosynthetic Diversity.</title>
        <authorList>
            <person name="Kalkreuter E."/>
            <person name="Kautsar S.A."/>
            <person name="Yang D."/>
            <person name="Bader C.D."/>
            <person name="Teijaro C.N."/>
            <person name="Fluegel L."/>
            <person name="Davis C.M."/>
            <person name="Simpson J.R."/>
            <person name="Lauterbach L."/>
            <person name="Steele A.D."/>
            <person name="Gui C."/>
            <person name="Meng S."/>
            <person name="Li G."/>
            <person name="Viehrig K."/>
            <person name="Ye F."/>
            <person name="Su P."/>
            <person name="Kiefer A.F."/>
            <person name="Nichols A."/>
            <person name="Cepeda A.J."/>
            <person name="Yan W."/>
            <person name="Fan B."/>
            <person name="Jiang Y."/>
            <person name="Adhikari A."/>
            <person name="Zheng C.-J."/>
            <person name="Schuster L."/>
            <person name="Cowan T.M."/>
            <person name="Smanski M.J."/>
            <person name="Chevrette M.G."/>
            <person name="De Carvalho L.P.S."/>
            <person name="Shen B."/>
        </authorList>
    </citation>
    <scope>NUCLEOTIDE SEQUENCE [LARGE SCALE GENOMIC DNA]</scope>
    <source>
        <strain evidence="2 3">NPDC005137</strain>
    </source>
</reference>
<gene>
    <name evidence="2" type="ORF">ABZV61_03485</name>
</gene>
<dbReference type="RefSeq" id="WP_356497736.1">
    <property type="nucleotide sequence ID" value="NZ_JBEXIP010000002.1"/>
</dbReference>
<dbReference type="Gene3D" id="3.40.50.300">
    <property type="entry name" value="P-loop containing nucleotide triphosphate hydrolases"/>
    <property type="match status" value="2"/>
</dbReference>
<keyword evidence="2" id="KW-0418">Kinase</keyword>
<protein>
    <submittedName>
        <fullName evidence="2">Nucleoside/nucleotide kinase family protein</fullName>
    </submittedName>
</protein>
<keyword evidence="2" id="KW-0808">Transferase</keyword>
<feature type="domain" description="Phosphoribulokinase/uridine kinase" evidence="1">
    <location>
        <begin position="24"/>
        <end position="170"/>
    </location>
</feature>
<dbReference type="NCBIfam" id="NF006743">
    <property type="entry name" value="PRK09270.1-2"/>
    <property type="match status" value="1"/>
</dbReference>
<evidence type="ECO:0000313" key="3">
    <source>
        <dbReference type="Proteomes" id="UP001550044"/>
    </source>
</evidence>
<dbReference type="InterPro" id="IPR006083">
    <property type="entry name" value="PRK/URK"/>
</dbReference>
<accession>A0ABV2U4T7</accession>
<dbReference type="GO" id="GO:0016301">
    <property type="term" value="F:kinase activity"/>
    <property type="evidence" value="ECO:0007669"/>
    <property type="project" value="UniProtKB-KW"/>
</dbReference>
<dbReference type="InterPro" id="IPR027417">
    <property type="entry name" value="P-loop_NTPase"/>
</dbReference>
<dbReference type="SUPFAM" id="SSF52540">
    <property type="entry name" value="P-loop containing nucleoside triphosphate hydrolases"/>
    <property type="match status" value="1"/>
</dbReference>
<dbReference type="PANTHER" id="PTHR10285">
    <property type="entry name" value="URIDINE KINASE"/>
    <property type="match status" value="1"/>
</dbReference>
<evidence type="ECO:0000313" key="2">
    <source>
        <dbReference type="EMBL" id="MET8431863.1"/>
    </source>
</evidence>
<dbReference type="EMBL" id="JBEXIP010000002">
    <property type="protein sequence ID" value="MET8431863.1"/>
    <property type="molecule type" value="Genomic_DNA"/>
</dbReference>
<name>A0ABV2U4T7_9ACTN</name>
<dbReference type="Proteomes" id="UP001550044">
    <property type="component" value="Unassembled WGS sequence"/>
</dbReference>
<dbReference type="Pfam" id="PF00485">
    <property type="entry name" value="PRK"/>
    <property type="match status" value="1"/>
</dbReference>
<keyword evidence="3" id="KW-1185">Reference proteome</keyword>
<dbReference type="PRINTS" id="PR00988">
    <property type="entry name" value="URIDINKINASE"/>
</dbReference>
<evidence type="ECO:0000259" key="1">
    <source>
        <dbReference type="Pfam" id="PF00485"/>
    </source>
</evidence>